<name>A0A6J6V986_9ZZZZ</name>
<feature type="region of interest" description="Disordered" evidence="1">
    <location>
        <begin position="205"/>
        <end position="236"/>
    </location>
</feature>
<accession>A0A6J6V986</accession>
<gene>
    <name evidence="3" type="ORF">UFOPK2754_02893</name>
</gene>
<dbReference type="AlphaFoldDB" id="A0A6J6V986"/>
<dbReference type="PROSITE" id="PS51257">
    <property type="entry name" value="PROKAR_LIPOPROTEIN"/>
    <property type="match status" value="1"/>
</dbReference>
<sequence>MSVRSWQPVLGLAVVCALTVAACGVGAESKAHVFSSGEVPAGILDRSFQPTTTVGGTSTTLAPLTSYRLFFVQSGKLYEVVRTSVGVPTLSAAVEALSLGPTSVEIAAQFRSALGSSTVVSSVRANGALAQVDLARSFSDIPRSDQALAIGQITLTLTDRPDVLRVQFTQVNLTIDVPKGDASLTHEPVGADDFKALVKLPAAPTTASASGPSGASGGTGAVTASGATGTTGATGP</sequence>
<protein>
    <submittedName>
        <fullName evidence="3">Unannotated protein</fullName>
    </submittedName>
</protein>
<feature type="domain" description="GerMN" evidence="2">
    <location>
        <begin position="90"/>
        <end position="179"/>
    </location>
</feature>
<dbReference type="Pfam" id="PF10646">
    <property type="entry name" value="Germane"/>
    <property type="match status" value="1"/>
</dbReference>
<dbReference type="EMBL" id="CAEZYR010000155">
    <property type="protein sequence ID" value="CAB4767463.1"/>
    <property type="molecule type" value="Genomic_DNA"/>
</dbReference>
<dbReference type="SMART" id="SM00909">
    <property type="entry name" value="Germane"/>
    <property type="match status" value="1"/>
</dbReference>
<dbReference type="InterPro" id="IPR019606">
    <property type="entry name" value="GerMN"/>
</dbReference>
<evidence type="ECO:0000256" key="1">
    <source>
        <dbReference type="SAM" id="MobiDB-lite"/>
    </source>
</evidence>
<reference evidence="3" key="1">
    <citation type="submission" date="2020-05" db="EMBL/GenBank/DDBJ databases">
        <authorList>
            <person name="Chiriac C."/>
            <person name="Salcher M."/>
            <person name="Ghai R."/>
            <person name="Kavagutti S V."/>
        </authorList>
    </citation>
    <scope>NUCLEOTIDE SEQUENCE</scope>
</reference>
<feature type="compositionally biased region" description="Low complexity" evidence="1">
    <location>
        <begin position="221"/>
        <end position="236"/>
    </location>
</feature>
<proteinExistence type="predicted"/>
<evidence type="ECO:0000259" key="2">
    <source>
        <dbReference type="SMART" id="SM00909"/>
    </source>
</evidence>
<organism evidence="3">
    <name type="scientific">freshwater metagenome</name>
    <dbReference type="NCBI Taxonomy" id="449393"/>
    <lineage>
        <taxon>unclassified sequences</taxon>
        <taxon>metagenomes</taxon>
        <taxon>ecological metagenomes</taxon>
    </lineage>
</organism>
<evidence type="ECO:0000313" key="3">
    <source>
        <dbReference type="EMBL" id="CAB4767463.1"/>
    </source>
</evidence>